<evidence type="ECO:0000313" key="9">
    <source>
        <dbReference type="EMBL" id="GHC62062.1"/>
    </source>
</evidence>
<organism evidence="9 10">
    <name type="scientific">Limoniibacter endophyticus</name>
    <dbReference type="NCBI Taxonomy" id="1565040"/>
    <lineage>
        <taxon>Bacteria</taxon>
        <taxon>Pseudomonadati</taxon>
        <taxon>Pseudomonadota</taxon>
        <taxon>Alphaproteobacteria</taxon>
        <taxon>Hyphomicrobiales</taxon>
        <taxon>Bartonellaceae</taxon>
        <taxon>Limoniibacter</taxon>
    </lineage>
</organism>
<evidence type="ECO:0000259" key="8">
    <source>
        <dbReference type="Pfam" id="PF04613"/>
    </source>
</evidence>
<proteinExistence type="inferred from homology"/>
<dbReference type="PANTHER" id="PTHR43378">
    <property type="entry name" value="UDP-3-O-ACYLGLUCOSAMINE N-ACYLTRANSFERASE"/>
    <property type="match status" value="1"/>
</dbReference>
<keyword evidence="3 7" id="KW-0808">Transferase</keyword>
<evidence type="ECO:0000313" key="10">
    <source>
        <dbReference type="Proteomes" id="UP000641137"/>
    </source>
</evidence>
<comment type="catalytic activity">
    <reaction evidence="7">
        <text>a UDP-3-O-[(3R)-3-hydroxyacyl]-alpha-D-glucosamine + a (3R)-hydroxyacyl-[ACP] = a UDP-2-N,3-O-bis[(3R)-3-hydroxyacyl]-alpha-D-glucosamine + holo-[ACP] + H(+)</text>
        <dbReference type="Rhea" id="RHEA:53836"/>
        <dbReference type="Rhea" id="RHEA-COMP:9685"/>
        <dbReference type="Rhea" id="RHEA-COMP:9945"/>
        <dbReference type="ChEBI" id="CHEBI:15378"/>
        <dbReference type="ChEBI" id="CHEBI:64479"/>
        <dbReference type="ChEBI" id="CHEBI:78827"/>
        <dbReference type="ChEBI" id="CHEBI:137740"/>
        <dbReference type="ChEBI" id="CHEBI:137748"/>
        <dbReference type="EC" id="2.3.1.191"/>
    </reaction>
</comment>
<dbReference type="InterPro" id="IPR018357">
    <property type="entry name" value="Hexapep_transf_CS"/>
</dbReference>
<evidence type="ECO:0000256" key="7">
    <source>
        <dbReference type="HAMAP-Rule" id="MF_00523"/>
    </source>
</evidence>
<comment type="pathway">
    <text evidence="7">Bacterial outer membrane biogenesis; LPS lipid A biosynthesis.</text>
</comment>
<dbReference type="Gene3D" id="3.40.1390.10">
    <property type="entry name" value="MurE/MurF, N-terminal domain"/>
    <property type="match status" value="1"/>
</dbReference>
<evidence type="ECO:0000256" key="6">
    <source>
        <dbReference type="ARBA" id="ARBA00023315"/>
    </source>
</evidence>
<evidence type="ECO:0000256" key="4">
    <source>
        <dbReference type="ARBA" id="ARBA00022737"/>
    </source>
</evidence>
<reference evidence="9" key="2">
    <citation type="submission" date="2020-09" db="EMBL/GenBank/DDBJ databases">
        <authorList>
            <person name="Sun Q."/>
            <person name="Kim S."/>
        </authorList>
    </citation>
    <scope>NUCLEOTIDE SEQUENCE</scope>
    <source>
        <strain evidence="9">KCTC 42097</strain>
    </source>
</reference>
<dbReference type="GO" id="GO:0009245">
    <property type="term" value="P:lipid A biosynthetic process"/>
    <property type="evidence" value="ECO:0007669"/>
    <property type="project" value="UniProtKB-UniRule"/>
</dbReference>
<comment type="caution">
    <text evidence="9">The sequence shown here is derived from an EMBL/GenBank/DDBJ whole genome shotgun (WGS) entry which is preliminary data.</text>
</comment>
<dbReference type="Gene3D" id="2.160.10.10">
    <property type="entry name" value="Hexapeptide repeat proteins"/>
    <property type="match status" value="1"/>
</dbReference>
<dbReference type="UniPathway" id="UPA00973"/>
<keyword evidence="5 7" id="KW-0443">Lipid metabolism</keyword>
<keyword evidence="2 7" id="KW-0441">Lipid A biosynthesis</keyword>
<dbReference type="InterPro" id="IPR011004">
    <property type="entry name" value="Trimer_LpxA-like_sf"/>
</dbReference>
<name>A0A8J3GER8_9HYPH</name>
<dbReference type="InterPro" id="IPR007691">
    <property type="entry name" value="LpxD"/>
</dbReference>
<dbReference type="CDD" id="cd03352">
    <property type="entry name" value="LbH_LpxD"/>
    <property type="match status" value="1"/>
</dbReference>
<protein>
    <recommendedName>
        <fullName evidence="7">UDP-3-O-acylglucosamine N-acyltransferase</fullName>
        <ecNumber evidence="7">2.3.1.191</ecNumber>
    </recommendedName>
</protein>
<evidence type="ECO:0000256" key="5">
    <source>
        <dbReference type="ARBA" id="ARBA00023098"/>
    </source>
</evidence>
<evidence type="ECO:0000256" key="2">
    <source>
        <dbReference type="ARBA" id="ARBA00022556"/>
    </source>
</evidence>
<dbReference type="GO" id="GO:0016410">
    <property type="term" value="F:N-acyltransferase activity"/>
    <property type="evidence" value="ECO:0007669"/>
    <property type="project" value="InterPro"/>
</dbReference>
<comment type="subunit">
    <text evidence="7">Homotrimer.</text>
</comment>
<dbReference type="InterPro" id="IPR001451">
    <property type="entry name" value="Hexapep"/>
</dbReference>
<accession>A0A8J3GER8</accession>
<dbReference type="NCBIfam" id="NF002060">
    <property type="entry name" value="PRK00892.1"/>
    <property type="match status" value="1"/>
</dbReference>
<keyword evidence="6 7" id="KW-0012">Acyltransferase</keyword>
<dbReference type="EC" id="2.3.1.191" evidence="7"/>
<dbReference type="InterPro" id="IPR020573">
    <property type="entry name" value="UDP_GlcNAc_AcTrfase_non-rep"/>
</dbReference>
<sequence>MTEPVFFAPSRRYTAAELAAFTGAELADESLADVVIERIAPASHGGKGSLVFIDGKKNLSMLGGPTPAAIFCTSDLVSALPQSVAKLVTSKPQRAFAQVGRLLYPSAARPVAITGETGISSHAFVAEDAVLEEGVIVEAGAVIGKGAAIGSGTVIAPNAVIGANVQIGRDCFVGANSVVQYALLGNRVIVHNGAQIGQDGFGFVSGPAGLERVPQIGRVILQDDVEIGANSAVDRGAMSDTVIGEGTKIDNLVQIAHNVRTGRFCVIAGQSGLSGSVTLGDFVMLGGRVGIADHISIGSNAQVAASAGLMDDIPSGERWAGTPARPMREFFREVAAIRGLTKSKKGDSNG</sequence>
<dbReference type="RefSeq" id="WP_189487150.1">
    <property type="nucleotide sequence ID" value="NZ_BMZO01000001.1"/>
</dbReference>
<feature type="active site" description="Proton acceptor" evidence="7">
    <location>
        <position position="257"/>
    </location>
</feature>
<dbReference type="PANTHER" id="PTHR43378:SF2">
    <property type="entry name" value="UDP-3-O-ACYLGLUCOSAMINE N-ACYLTRANSFERASE 1, MITOCHONDRIAL-RELATED"/>
    <property type="match status" value="1"/>
</dbReference>
<keyword evidence="1 7" id="KW-0444">Lipid biosynthesis</keyword>
<keyword evidence="10" id="KW-1185">Reference proteome</keyword>
<reference evidence="9" key="1">
    <citation type="journal article" date="2014" name="Int. J. Syst. Evol. Microbiol.">
        <title>Complete genome sequence of Corynebacterium casei LMG S-19264T (=DSM 44701T), isolated from a smear-ripened cheese.</title>
        <authorList>
            <consortium name="US DOE Joint Genome Institute (JGI-PGF)"/>
            <person name="Walter F."/>
            <person name="Albersmeier A."/>
            <person name="Kalinowski J."/>
            <person name="Ruckert C."/>
        </authorList>
    </citation>
    <scope>NUCLEOTIDE SEQUENCE</scope>
    <source>
        <strain evidence="9">KCTC 42097</strain>
    </source>
</reference>
<evidence type="ECO:0000256" key="1">
    <source>
        <dbReference type="ARBA" id="ARBA00022516"/>
    </source>
</evidence>
<dbReference type="GO" id="GO:0103118">
    <property type="term" value="F:UDP-3-O-[(3R)-3-hydroxyacyl]-glucosamine N-acyltransferase activity"/>
    <property type="evidence" value="ECO:0007669"/>
    <property type="project" value="UniProtKB-EC"/>
</dbReference>
<dbReference type="Pfam" id="PF00132">
    <property type="entry name" value="Hexapep"/>
    <property type="match status" value="1"/>
</dbReference>
<dbReference type="Pfam" id="PF04613">
    <property type="entry name" value="LpxD"/>
    <property type="match status" value="1"/>
</dbReference>
<dbReference type="PROSITE" id="PS00101">
    <property type="entry name" value="HEXAPEP_TRANSFERASES"/>
    <property type="match status" value="2"/>
</dbReference>
<dbReference type="EMBL" id="BMZO01000001">
    <property type="protein sequence ID" value="GHC62062.1"/>
    <property type="molecule type" value="Genomic_DNA"/>
</dbReference>
<keyword evidence="4 7" id="KW-0677">Repeat</keyword>
<dbReference type="Pfam" id="PF14602">
    <property type="entry name" value="Hexapep_2"/>
    <property type="match status" value="1"/>
</dbReference>
<evidence type="ECO:0000256" key="3">
    <source>
        <dbReference type="ARBA" id="ARBA00022679"/>
    </source>
</evidence>
<dbReference type="AlphaFoldDB" id="A0A8J3GER8"/>
<dbReference type="NCBIfam" id="TIGR01853">
    <property type="entry name" value="lipid_A_lpxD"/>
    <property type="match status" value="1"/>
</dbReference>
<dbReference type="SUPFAM" id="SSF51161">
    <property type="entry name" value="Trimeric LpxA-like enzymes"/>
    <property type="match status" value="1"/>
</dbReference>
<dbReference type="Proteomes" id="UP000641137">
    <property type="component" value="Unassembled WGS sequence"/>
</dbReference>
<feature type="domain" description="UDP-3-O-[3-hydroxymyristoyl] glucosamine N-acyltransferase non-repeat region" evidence="8">
    <location>
        <begin position="33"/>
        <end position="101"/>
    </location>
</feature>
<comment type="function">
    <text evidence="7">Catalyzes the N-acylation of UDP-3-O-acylglucosamine using 3-hydroxyacyl-ACP as the acyl donor. Is involved in the biosynthesis of lipid A, a phosphorylated glycolipid that anchors the lipopolysaccharide to the outer membrane of the cell.</text>
</comment>
<gene>
    <name evidence="7 9" type="primary">lpxD</name>
    <name evidence="9" type="ORF">GCM10010136_03030</name>
</gene>
<dbReference type="HAMAP" id="MF_00523">
    <property type="entry name" value="LpxD"/>
    <property type="match status" value="1"/>
</dbReference>
<comment type="similarity">
    <text evidence="7">Belongs to the transferase hexapeptide repeat family. LpxD subfamily.</text>
</comment>
<dbReference type="GO" id="GO:0016020">
    <property type="term" value="C:membrane"/>
    <property type="evidence" value="ECO:0007669"/>
    <property type="project" value="GOC"/>
</dbReference>